<evidence type="ECO:0000313" key="3">
    <source>
        <dbReference type="Proteomes" id="UP001391051"/>
    </source>
</evidence>
<organism evidence="2 3">
    <name type="scientific">Apiospora aurea</name>
    <dbReference type="NCBI Taxonomy" id="335848"/>
    <lineage>
        <taxon>Eukaryota</taxon>
        <taxon>Fungi</taxon>
        <taxon>Dikarya</taxon>
        <taxon>Ascomycota</taxon>
        <taxon>Pezizomycotina</taxon>
        <taxon>Sordariomycetes</taxon>
        <taxon>Xylariomycetidae</taxon>
        <taxon>Amphisphaeriales</taxon>
        <taxon>Apiosporaceae</taxon>
        <taxon>Apiospora</taxon>
    </lineage>
</organism>
<feature type="coiled-coil region" evidence="1">
    <location>
        <begin position="62"/>
        <end position="116"/>
    </location>
</feature>
<sequence>MCTVDVHDYICGNCFEVVGRVQNEATFVACDHKDAYMPGCPNYVPNTTVRSEGDLCGGCARLIRREQALEKAQEAYDKAQEEAYEKAQEAYEKAQDEAYEKAYQEAYEKAEEEANEK</sequence>
<accession>A0ABR1QNY5</accession>
<evidence type="ECO:0000256" key="1">
    <source>
        <dbReference type="SAM" id="Coils"/>
    </source>
</evidence>
<protein>
    <submittedName>
        <fullName evidence="2">Uncharacterized protein</fullName>
    </submittedName>
</protein>
<dbReference type="Proteomes" id="UP001391051">
    <property type="component" value="Unassembled WGS sequence"/>
</dbReference>
<proteinExistence type="predicted"/>
<reference evidence="2 3" key="1">
    <citation type="submission" date="2023-01" db="EMBL/GenBank/DDBJ databases">
        <title>Analysis of 21 Apiospora genomes using comparative genomics revels a genus with tremendous synthesis potential of carbohydrate active enzymes and secondary metabolites.</title>
        <authorList>
            <person name="Sorensen T."/>
        </authorList>
    </citation>
    <scope>NUCLEOTIDE SEQUENCE [LARGE SCALE GENOMIC DNA]</scope>
    <source>
        <strain evidence="2 3">CBS 24483</strain>
    </source>
</reference>
<dbReference type="EMBL" id="JAQQWE010000002">
    <property type="protein sequence ID" value="KAK7961659.1"/>
    <property type="molecule type" value="Genomic_DNA"/>
</dbReference>
<comment type="caution">
    <text evidence="2">The sequence shown here is derived from an EMBL/GenBank/DDBJ whole genome shotgun (WGS) entry which is preliminary data.</text>
</comment>
<keyword evidence="3" id="KW-1185">Reference proteome</keyword>
<dbReference type="RefSeq" id="XP_066703770.1">
    <property type="nucleotide sequence ID" value="XM_066838706.1"/>
</dbReference>
<gene>
    <name evidence="2" type="ORF">PG986_002484</name>
</gene>
<keyword evidence="1" id="KW-0175">Coiled coil</keyword>
<name>A0ABR1QNY5_9PEZI</name>
<evidence type="ECO:0000313" key="2">
    <source>
        <dbReference type="EMBL" id="KAK7961659.1"/>
    </source>
</evidence>
<dbReference type="GeneID" id="92071768"/>